<protein>
    <submittedName>
        <fullName evidence="4">YceI family protein</fullName>
    </submittedName>
</protein>
<name>B9L495_THERP</name>
<dbReference type="HOGENOM" id="CLU_1038014_0_0_0"/>
<dbReference type="RefSeq" id="WP_012642848.1">
    <property type="nucleotide sequence ID" value="NC_011961.1"/>
</dbReference>
<keyword evidence="5" id="KW-1185">Reference proteome</keyword>
<dbReference type="PANTHER" id="PTHR34406">
    <property type="entry name" value="PROTEIN YCEI"/>
    <property type="match status" value="1"/>
</dbReference>
<dbReference type="Pfam" id="PF04264">
    <property type="entry name" value="YceI"/>
    <property type="match status" value="1"/>
</dbReference>
<dbReference type="InterPro" id="IPR036761">
    <property type="entry name" value="TTHA0802/YceI-like_sf"/>
</dbReference>
<accession>B9L495</accession>
<dbReference type="Proteomes" id="UP000000447">
    <property type="component" value="Plasmid unnamed"/>
</dbReference>
<feature type="signal peptide" evidence="2">
    <location>
        <begin position="1"/>
        <end position="32"/>
    </location>
</feature>
<dbReference type="EMBL" id="CP001276">
    <property type="protein sequence ID" value="ACM06861.1"/>
    <property type="molecule type" value="Genomic_DNA"/>
</dbReference>
<dbReference type="PANTHER" id="PTHR34406:SF1">
    <property type="entry name" value="PROTEIN YCEI"/>
    <property type="match status" value="1"/>
</dbReference>
<dbReference type="AlphaFoldDB" id="B9L495"/>
<feature type="region of interest" description="Disordered" evidence="1">
    <location>
        <begin position="39"/>
        <end position="74"/>
    </location>
</feature>
<feature type="chain" id="PRO_5002886193" evidence="2">
    <location>
        <begin position="33"/>
        <end position="268"/>
    </location>
</feature>
<dbReference type="SUPFAM" id="SSF101874">
    <property type="entry name" value="YceI-like"/>
    <property type="match status" value="1"/>
</dbReference>
<dbReference type="OrthoDB" id="153595at2"/>
<feature type="domain" description="Lipid/polyisoprenoid-binding YceI-like" evidence="3">
    <location>
        <begin position="92"/>
        <end position="265"/>
    </location>
</feature>
<keyword evidence="4" id="KW-0614">Plasmid</keyword>
<evidence type="ECO:0000313" key="4">
    <source>
        <dbReference type="EMBL" id="ACM06861.1"/>
    </source>
</evidence>
<evidence type="ECO:0000256" key="1">
    <source>
        <dbReference type="SAM" id="MobiDB-lite"/>
    </source>
</evidence>
<dbReference type="Gene3D" id="2.40.128.110">
    <property type="entry name" value="Lipid/polyisoprenoid-binding, YceI-like"/>
    <property type="match status" value="1"/>
</dbReference>
<evidence type="ECO:0000256" key="2">
    <source>
        <dbReference type="SAM" id="SignalP"/>
    </source>
</evidence>
<dbReference type="SMART" id="SM00867">
    <property type="entry name" value="YceI"/>
    <property type="match status" value="1"/>
</dbReference>
<organism evidence="4 5">
    <name type="scientific">Thermomicrobium roseum (strain ATCC 27502 / DSM 5159 / P-2)</name>
    <dbReference type="NCBI Taxonomy" id="309801"/>
    <lineage>
        <taxon>Bacteria</taxon>
        <taxon>Pseudomonadati</taxon>
        <taxon>Thermomicrobiota</taxon>
        <taxon>Thermomicrobia</taxon>
        <taxon>Thermomicrobiales</taxon>
        <taxon>Thermomicrobiaceae</taxon>
        <taxon>Thermomicrobium</taxon>
    </lineage>
</organism>
<sequence>MRTQHRLGALFERMAIIAAIAALLLAACGGSAAPTATPLPATPLAPSPTPMPTALIPGPVDTPTAVSTASPTPTRAMMATPATGSEASAGLIFRIVPEQSEARYRVREQLLGRSLPNDAVGSTRAIEGRIVFMADGAIDSAQSRVTVDLTTLRSDEARRDNYIKQNTLEVARFPKAEFQPTAARGLPWPLPQSGEFSFQLEGNLTVHGVTKPVVWDVRATVDGSRITGTATTTVTFADFGMTQPRVPIVLSVEETITLELDFTVEPQS</sequence>
<feature type="compositionally biased region" description="Low complexity" evidence="1">
    <location>
        <begin position="62"/>
        <end position="74"/>
    </location>
</feature>
<evidence type="ECO:0000259" key="3">
    <source>
        <dbReference type="SMART" id="SM00867"/>
    </source>
</evidence>
<reference evidence="4 5" key="1">
    <citation type="journal article" date="2009" name="PLoS ONE">
        <title>Complete genome sequence of the aerobic CO-oxidizing thermophile Thermomicrobium roseum.</title>
        <authorList>
            <person name="Wu D."/>
            <person name="Raymond J."/>
            <person name="Wu M."/>
            <person name="Chatterji S."/>
            <person name="Ren Q."/>
            <person name="Graham J.E."/>
            <person name="Bryant D.A."/>
            <person name="Robb F."/>
            <person name="Colman A."/>
            <person name="Tallon L.J."/>
            <person name="Badger J.H."/>
            <person name="Madupu R."/>
            <person name="Ward N.L."/>
            <person name="Eisen J.A."/>
        </authorList>
    </citation>
    <scope>NUCLEOTIDE SEQUENCE [LARGE SCALE GENOMIC DNA]</scope>
    <source>
        <strain evidence="5">ATCC 27502 / DSM 5159 / P-2</strain>
        <plasmid evidence="4">unnamed</plasmid>
    </source>
</reference>
<gene>
    <name evidence="4" type="ordered locus">trd_A0609</name>
</gene>
<evidence type="ECO:0000313" key="5">
    <source>
        <dbReference type="Proteomes" id="UP000000447"/>
    </source>
</evidence>
<geneLocation type="plasmid" evidence="5">
    <name>Tros</name>
</geneLocation>
<dbReference type="PROSITE" id="PS51257">
    <property type="entry name" value="PROKAR_LIPOPROTEIN"/>
    <property type="match status" value="1"/>
</dbReference>
<dbReference type="KEGG" id="tro:trd_A0609"/>
<keyword evidence="2" id="KW-0732">Signal</keyword>
<dbReference type="eggNOG" id="COG2353">
    <property type="taxonomic scope" value="Bacteria"/>
</dbReference>
<feature type="compositionally biased region" description="Pro residues" evidence="1">
    <location>
        <begin position="40"/>
        <end position="51"/>
    </location>
</feature>
<proteinExistence type="predicted"/>
<dbReference type="InterPro" id="IPR007372">
    <property type="entry name" value="Lipid/polyisoprenoid-bd_YceI"/>
</dbReference>